<reference evidence="1 2" key="1">
    <citation type="submission" date="2024-07" db="EMBL/GenBank/DDBJ databases">
        <authorList>
            <person name="Li X.-J."/>
            <person name="Wang X."/>
        </authorList>
    </citation>
    <scope>NUCLEOTIDE SEQUENCE [LARGE SCALE GENOMIC DNA]</scope>
    <source>
        <strain evidence="1 2">DSM 23441</strain>
    </source>
</reference>
<proteinExistence type="predicted"/>
<keyword evidence="2" id="KW-1185">Reference proteome</keyword>
<protein>
    <submittedName>
        <fullName evidence="1">Uncharacterized protein</fullName>
    </submittedName>
</protein>
<accession>A0ABV4S3I4</accession>
<evidence type="ECO:0000313" key="2">
    <source>
        <dbReference type="Proteomes" id="UP001571581"/>
    </source>
</evidence>
<name>A0ABV4S3I4_9FUSO</name>
<organism evidence="1 2">
    <name type="scientific">Leptotrichia hongkongensis</name>
    <dbReference type="NCBI Taxonomy" id="554406"/>
    <lineage>
        <taxon>Bacteria</taxon>
        <taxon>Fusobacteriati</taxon>
        <taxon>Fusobacteriota</taxon>
        <taxon>Fusobacteriia</taxon>
        <taxon>Fusobacteriales</taxon>
        <taxon>Leptotrichiaceae</taxon>
        <taxon>Leptotrichia</taxon>
    </lineage>
</organism>
<comment type="caution">
    <text evidence="1">The sequence shown here is derived from an EMBL/GenBank/DDBJ whole genome shotgun (WGS) entry which is preliminary data.</text>
</comment>
<sequence>MKKKILFCFLTFLGVLIIRNTYYHIIKPVFFSIITYDDPFPKFYLDLTSKYKLISSFETITTSEYILNENRNKLYIKEKNKKLIYYGEISELKKIRNYWICYGKIGNNNKIYFIINQKNEIEVLGTTKEELNRKIKKKINFHDPRFYMVRFGGIIIED</sequence>
<gene>
    <name evidence="1" type="ORF">ACEG17_01770</name>
</gene>
<dbReference type="Proteomes" id="UP001571581">
    <property type="component" value="Unassembled WGS sequence"/>
</dbReference>
<dbReference type="RefSeq" id="WP_372582326.1">
    <property type="nucleotide sequence ID" value="NZ_JBGORW010000002.1"/>
</dbReference>
<dbReference type="EMBL" id="JBGORW010000002">
    <property type="protein sequence ID" value="MFA3798920.1"/>
    <property type="molecule type" value="Genomic_DNA"/>
</dbReference>
<evidence type="ECO:0000313" key="1">
    <source>
        <dbReference type="EMBL" id="MFA3798920.1"/>
    </source>
</evidence>